<sequence>MTGQLWARWAAPSDVACDKGNAPTMILVLLLRAKNKIVNFKEYIQMGIYLQAYKADFEKVNWDLYKTGSWIPIEQNSETLTLCVKMGQLLQISWAYEHAAPHLDKNIKVMYHTFFDSVNIFFYEETYIDTKRYSESYNDDLGLLKYQNDLYWKSYNHISLNNIINESKNINYNFIENSLIYSLRNDDHITNDYIGNKINELKSFTDEIINIYKNCVLEEKGVIFTLD</sequence>
<dbReference type="EMBL" id="JACWZY010000079">
    <property type="protein sequence ID" value="MBD2705870.1"/>
    <property type="molecule type" value="Genomic_DNA"/>
</dbReference>
<comment type="caution">
    <text evidence="1">The sequence shown here is derived from an EMBL/GenBank/DDBJ whole genome shotgun (WGS) entry which is preliminary data.</text>
</comment>
<keyword evidence="2" id="KW-1185">Reference proteome</keyword>
<evidence type="ECO:0000313" key="2">
    <source>
        <dbReference type="Proteomes" id="UP000598820"/>
    </source>
</evidence>
<evidence type="ECO:0000313" key="1">
    <source>
        <dbReference type="EMBL" id="MBD2705870.1"/>
    </source>
</evidence>
<name>A0A927AWT1_9BACT</name>
<dbReference type="RefSeq" id="WP_190893697.1">
    <property type="nucleotide sequence ID" value="NZ_JACWZY010000079.1"/>
</dbReference>
<dbReference type="Proteomes" id="UP000598820">
    <property type="component" value="Unassembled WGS sequence"/>
</dbReference>
<accession>A0A927AWT1</accession>
<proteinExistence type="predicted"/>
<dbReference type="AlphaFoldDB" id="A0A927AWT1"/>
<protein>
    <submittedName>
        <fullName evidence="1">Uncharacterized protein</fullName>
    </submittedName>
</protein>
<gene>
    <name evidence="1" type="ORF">IC229_35055</name>
</gene>
<reference evidence="1" key="1">
    <citation type="submission" date="2020-09" db="EMBL/GenBank/DDBJ databases">
        <authorList>
            <person name="Kim M.K."/>
        </authorList>
    </citation>
    <scope>NUCLEOTIDE SEQUENCE</scope>
    <source>
        <strain evidence="1">BT702</strain>
    </source>
</reference>
<organism evidence="1 2">
    <name type="scientific">Spirosoma profusum</name>
    <dbReference type="NCBI Taxonomy" id="2771354"/>
    <lineage>
        <taxon>Bacteria</taxon>
        <taxon>Pseudomonadati</taxon>
        <taxon>Bacteroidota</taxon>
        <taxon>Cytophagia</taxon>
        <taxon>Cytophagales</taxon>
        <taxon>Cytophagaceae</taxon>
        <taxon>Spirosoma</taxon>
    </lineage>
</organism>